<gene>
    <name evidence="1" type="ORF">SAMN05444359_12629</name>
</gene>
<dbReference type="OrthoDB" id="1501048at2"/>
<keyword evidence="2" id="KW-1185">Reference proteome</keyword>
<sequence>MNVIKPTHDVLGNLRGMVLLLKRLTGAKLEIVREVKYQDDRSFRHDGMVHVRFINRGQAPVLIDDQQILLPGEAFIEGDTAGPGIDHAYQIRFLTETPTKTPLPAEADADPPFTLPGNYLDIRVMRRKH</sequence>
<evidence type="ECO:0000313" key="1">
    <source>
        <dbReference type="EMBL" id="SER16237.1"/>
    </source>
</evidence>
<dbReference type="STRING" id="478744.SAMN05444359_12629"/>
<accession>A0A1H9LYF8</accession>
<dbReference type="InParanoid" id="A0A1H9LYF8"/>
<dbReference type="RefSeq" id="WP_090171899.1">
    <property type="nucleotide sequence ID" value="NZ_FOFB01000026.1"/>
</dbReference>
<proteinExistence type="predicted"/>
<evidence type="ECO:0000313" key="2">
    <source>
        <dbReference type="Proteomes" id="UP000199021"/>
    </source>
</evidence>
<dbReference type="Proteomes" id="UP000199021">
    <property type="component" value="Unassembled WGS sequence"/>
</dbReference>
<reference evidence="2" key="1">
    <citation type="submission" date="2016-10" db="EMBL/GenBank/DDBJ databases">
        <authorList>
            <person name="Varghese N."/>
            <person name="Submissions S."/>
        </authorList>
    </citation>
    <scope>NUCLEOTIDE SEQUENCE [LARGE SCALE GENOMIC DNA]</scope>
    <source>
        <strain evidence="2">DSM 24740</strain>
    </source>
</reference>
<organism evidence="1 2">
    <name type="scientific">Neolewinella agarilytica</name>
    <dbReference type="NCBI Taxonomy" id="478744"/>
    <lineage>
        <taxon>Bacteria</taxon>
        <taxon>Pseudomonadati</taxon>
        <taxon>Bacteroidota</taxon>
        <taxon>Saprospiria</taxon>
        <taxon>Saprospirales</taxon>
        <taxon>Lewinellaceae</taxon>
        <taxon>Neolewinella</taxon>
    </lineage>
</organism>
<dbReference type="AlphaFoldDB" id="A0A1H9LYF8"/>
<name>A0A1H9LYF8_9BACT</name>
<protein>
    <submittedName>
        <fullName evidence="1">Uncharacterized protein</fullName>
    </submittedName>
</protein>
<dbReference type="EMBL" id="FOFB01000026">
    <property type="protein sequence ID" value="SER16237.1"/>
    <property type="molecule type" value="Genomic_DNA"/>
</dbReference>